<sequence>MTAFVDGQYLTAADLNNAFAGKFDAGGVSSFSATVLAKPTAAQWKAAIGLVGGPLTTAVGHFAFWDSTDGTLLKDGGEASTDNILDRSSLGGGTLTVSQSLTAFYNILLTLGTAAQKNVGTASGNVPVLDGSGKLATSTIPTVPVAQGGTGQTSLTANRILLGNGTSAVAFVSAVGSSGQILVGQGAAPTWNTVSGDATLSAAGALTVTKTNGTTFGTAATKNTGTAAGQIPLLDGSARLPAVDGSLLTGITSTWAPGTLVGLTLSRASATTVGIATGFARNEDGGTAFNMTLASAITKSLSAWAAGTGNGGLDTGSIAASTWYHVWLIRKDSDGSIDALLSLSAAAPTMPSGYTARRRLGAMKTDGSSQVTAFTQVGDDFIWTVPVMDRNGNSASGATSLTISVPSGIRVKARLRGAVETTTSNFVTMSVYSPEITDQSAMAGNANSASLVIPVSGLPPTNGTWGSGVFDVMTNTSAQVRVAVTSSSTAGIVALQTDGWIDTRGRL</sequence>
<dbReference type="EMBL" id="JBFNQD010000001">
    <property type="protein sequence ID" value="MEW9304568.1"/>
    <property type="molecule type" value="Genomic_DNA"/>
</dbReference>
<evidence type="ECO:0008006" key="3">
    <source>
        <dbReference type="Google" id="ProtNLM"/>
    </source>
</evidence>
<evidence type="ECO:0000313" key="2">
    <source>
        <dbReference type="Proteomes" id="UP001555786"/>
    </source>
</evidence>
<evidence type="ECO:0000313" key="1">
    <source>
        <dbReference type="EMBL" id="MEW9304568.1"/>
    </source>
</evidence>
<keyword evidence="2" id="KW-1185">Reference proteome</keyword>
<gene>
    <name evidence="1" type="ORF">ABXS05_03395</name>
</gene>
<comment type="caution">
    <text evidence="1">The sequence shown here is derived from an EMBL/GenBank/DDBJ whole genome shotgun (WGS) entry which is preliminary data.</text>
</comment>
<organism evidence="1 2">
    <name type="scientific">Labrys neptuniae</name>
    <dbReference type="NCBI Taxonomy" id="376174"/>
    <lineage>
        <taxon>Bacteria</taxon>
        <taxon>Pseudomonadati</taxon>
        <taxon>Pseudomonadota</taxon>
        <taxon>Alphaproteobacteria</taxon>
        <taxon>Hyphomicrobiales</taxon>
        <taxon>Xanthobacteraceae</taxon>
        <taxon>Labrys</taxon>
    </lineage>
</organism>
<accession>A0ABV3PH27</accession>
<name>A0ABV3PH27_9HYPH</name>
<proteinExistence type="predicted"/>
<reference evidence="1 2" key="1">
    <citation type="submission" date="2024-07" db="EMBL/GenBank/DDBJ databases">
        <title>Description of Labrys sedimenti sp. nov., isolated from a diclofenac-degrading enrichment culture.</title>
        <authorList>
            <person name="Tancsics A."/>
            <person name="Csepanyi A."/>
        </authorList>
    </citation>
    <scope>NUCLEOTIDE SEQUENCE [LARGE SCALE GENOMIC DNA]</scope>
    <source>
        <strain evidence="1 2">LMG 23578</strain>
    </source>
</reference>
<dbReference type="Proteomes" id="UP001555786">
    <property type="component" value="Unassembled WGS sequence"/>
</dbReference>
<protein>
    <recommendedName>
        <fullName evidence="3">DUF2793 domain-containing protein</fullName>
    </recommendedName>
</protein>
<dbReference type="RefSeq" id="WP_367622926.1">
    <property type="nucleotide sequence ID" value="NZ_JBFNQD010000001.1"/>
</dbReference>